<dbReference type="AlphaFoldDB" id="A0A8S9GCL4"/>
<protein>
    <submittedName>
        <fullName evidence="2">Uncharacterized protein</fullName>
    </submittedName>
</protein>
<sequence>MHHWVRASSSDFTGTPPQPRRFADCRNRTTKNEPRPGHELAPIGSRAGSDASWLCADRVAS</sequence>
<evidence type="ECO:0000313" key="2">
    <source>
        <dbReference type="EMBL" id="KAF2541012.1"/>
    </source>
</evidence>
<dbReference type="Proteomes" id="UP000712281">
    <property type="component" value="Unassembled WGS sequence"/>
</dbReference>
<evidence type="ECO:0000313" key="3">
    <source>
        <dbReference type="Proteomes" id="UP000712281"/>
    </source>
</evidence>
<proteinExistence type="predicted"/>
<feature type="compositionally biased region" description="Basic and acidic residues" evidence="1">
    <location>
        <begin position="21"/>
        <end position="38"/>
    </location>
</feature>
<reference evidence="2" key="1">
    <citation type="submission" date="2019-12" db="EMBL/GenBank/DDBJ databases">
        <title>Genome sequencing and annotation of Brassica cretica.</title>
        <authorList>
            <person name="Studholme D.J."/>
            <person name="Sarris P.F."/>
        </authorList>
    </citation>
    <scope>NUCLEOTIDE SEQUENCE</scope>
    <source>
        <strain evidence="2">PFS-001/15</strain>
        <tissue evidence="2">Leaf</tissue>
    </source>
</reference>
<accession>A0A8S9GCL4</accession>
<feature type="region of interest" description="Disordered" evidence="1">
    <location>
        <begin position="1"/>
        <end position="49"/>
    </location>
</feature>
<dbReference type="EMBL" id="QGKW02002005">
    <property type="protein sequence ID" value="KAF2541012.1"/>
    <property type="molecule type" value="Genomic_DNA"/>
</dbReference>
<organism evidence="2 3">
    <name type="scientific">Brassica cretica</name>
    <name type="common">Mustard</name>
    <dbReference type="NCBI Taxonomy" id="69181"/>
    <lineage>
        <taxon>Eukaryota</taxon>
        <taxon>Viridiplantae</taxon>
        <taxon>Streptophyta</taxon>
        <taxon>Embryophyta</taxon>
        <taxon>Tracheophyta</taxon>
        <taxon>Spermatophyta</taxon>
        <taxon>Magnoliopsida</taxon>
        <taxon>eudicotyledons</taxon>
        <taxon>Gunneridae</taxon>
        <taxon>Pentapetalae</taxon>
        <taxon>rosids</taxon>
        <taxon>malvids</taxon>
        <taxon>Brassicales</taxon>
        <taxon>Brassicaceae</taxon>
        <taxon>Brassiceae</taxon>
        <taxon>Brassica</taxon>
    </lineage>
</organism>
<name>A0A8S9GCL4_BRACR</name>
<evidence type="ECO:0000256" key="1">
    <source>
        <dbReference type="SAM" id="MobiDB-lite"/>
    </source>
</evidence>
<comment type="caution">
    <text evidence="2">The sequence shown here is derived from an EMBL/GenBank/DDBJ whole genome shotgun (WGS) entry which is preliminary data.</text>
</comment>
<gene>
    <name evidence="2" type="ORF">F2Q68_00031802</name>
</gene>